<sequence>MPINNNSLVEGHHHSAPLVDAIRLSCPQSTIIKPESSYDMRTVSITWGTYANPPIYRRA</sequence>
<dbReference type="HOGENOM" id="CLU_2961801_0_0_1"/>
<dbReference type="EMBL" id="KN832086">
    <property type="protein sequence ID" value="KIN94766.1"/>
    <property type="molecule type" value="Genomic_DNA"/>
</dbReference>
<accession>A0A0C3JAR7</accession>
<name>A0A0C3JAR7_PISTI</name>
<reference evidence="1 2" key="1">
    <citation type="submission" date="2014-04" db="EMBL/GenBank/DDBJ databases">
        <authorList>
            <consortium name="DOE Joint Genome Institute"/>
            <person name="Kuo A."/>
            <person name="Kohler A."/>
            <person name="Costa M.D."/>
            <person name="Nagy L.G."/>
            <person name="Floudas D."/>
            <person name="Copeland A."/>
            <person name="Barry K.W."/>
            <person name="Cichocki N."/>
            <person name="Veneault-Fourrey C."/>
            <person name="LaButti K."/>
            <person name="Lindquist E.A."/>
            <person name="Lipzen A."/>
            <person name="Lundell T."/>
            <person name="Morin E."/>
            <person name="Murat C."/>
            <person name="Sun H."/>
            <person name="Tunlid A."/>
            <person name="Henrissat B."/>
            <person name="Grigoriev I.V."/>
            <person name="Hibbett D.S."/>
            <person name="Martin F."/>
            <person name="Nordberg H.P."/>
            <person name="Cantor M.N."/>
            <person name="Hua S.X."/>
        </authorList>
    </citation>
    <scope>NUCLEOTIDE SEQUENCE [LARGE SCALE GENOMIC DNA]</scope>
    <source>
        <strain evidence="1 2">Marx 270</strain>
    </source>
</reference>
<proteinExistence type="predicted"/>
<gene>
    <name evidence="1" type="ORF">M404DRAFT_1008045</name>
</gene>
<protein>
    <submittedName>
        <fullName evidence="1">Uncharacterized protein</fullName>
    </submittedName>
</protein>
<dbReference type="Proteomes" id="UP000054217">
    <property type="component" value="Unassembled WGS sequence"/>
</dbReference>
<reference evidence="2" key="2">
    <citation type="submission" date="2015-01" db="EMBL/GenBank/DDBJ databases">
        <title>Evolutionary Origins and Diversification of the Mycorrhizal Mutualists.</title>
        <authorList>
            <consortium name="DOE Joint Genome Institute"/>
            <consortium name="Mycorrhizal Genomics Consortium"/>
            <person name="Kohler A."/>
            <person name="Kuo A."/>
            <person name="Nagy L.G."/>
            <person name="Floudas D."/>
            <person name="Copeland A."/>
            <person name="Barry K.W."/>
            <person name="Cichocki N."/>
            <person name="Veneault-Fourrey C."/>
            <person name="LaButti K."/>
            <person name="Lindquist E.A."/>
            <person name="Lipzen A."/>
            <person name="Lundell T."/>
            <person name="Morin E."/>
            <person name="Murat C."/>
            <person name="Riley R."/>
            <person name="Ohm R."/>
            <person name="Sun H."/>
            <person name="Tunlid A."/>
            <person name="Henrissat B."/>
            <person name="Grigoriev I.V."/>
            <person name="Hibbett D.S."/>
            <person name="Martin F."/>
        </authorList>
    </citation>
    <scope>NUCLEOTIDE SEQUENCE [LARGE SCALE GENOMIC DNA]</scope>
    <source>
        <strain evidence="2">Marx 270</strain>
    </source>
</reference>
<dbReference type="InParanoid" id="A0A0C3JAR7"/>
<dbReference type="AlphaFoldDB" id="A0A0C3JAR7"/>
<keyword evidence="2" id="KW-1185">Reference proteome</keyword>
<evidence type="ECO:0000313" key="1">
    <source>
        <dbReference type="EMBL" id="KIN94766.1"/>
    </source>
</evidence>
<evidence type="ECO:0000313" key="2">
    <source>
        <dbReference type="Proteomes" id="UP000054217"/>
    </source>
</evidence>
<organism evidence="1 2">
    <name type="scientific">Pisolithus tinctorius Marx 270</name>
    <dbReference type="NCBI Taxonomy" id="870435"/>
    <lineage>
        <taxon>Eukaryota</taxon>
        <taxon>Fungi</taxon>
        <taxon>Dikarya</taxon>
        <taxon>Basidiomycota</taxon>
        <taxon>Agaricomycotina</taxon>
        <taxon>Agaricomycetes</taxon>
        <taxon>Agaricomycetidae</taxon>
        <taxon>Boletales</taxon>
        <taxon>Sclerodermatineae</taxon>
        <taxon>Pisolithaceae</taxon>
        <taxon>Pisolithus</taxon>
    </lineage>
</organism>